<dbReference type="Pfam" id="PF00085">
    <property type="entry name" value="Thioredoxin"/>
    <property type="match status" value="1"/>
</dbReference>
<gene>
    <name evidence="3" type="ORF">FH972_004016</name>
</gene>
<comment type="similarity">
    <text evidence="1">Belongs to the protein disulfide isomerase family.</text>
</comment>
<protein>
    <recommendedName>
        <fullName evidence="2">Thioredoxin domain-containing protein</fullName>
    </recommendedName>
</protein>
<evidence type="ECO:0000313" key="3">
    <source>
        <dbReference type="EMBL" id="KAE7999608.1"/>
    </source>
</evidence>
<dbReference type="Gene3D" id="3.40.30.10">
    <property type="entry name" value="Glutaredoxin"/>
    <property type="match status" value="1"/>
</dbReference>
<feature type="domain" description="Thioredoxin" evidence="2">
    <location>
        <begin position="1"/>
        <end position="131"/>
    </location>
</feature>
<dbReference type="InterPro" id="IPR036249">
    <property type="entry name" value="Thioredoxin-like_sf"/>
</dbReference>
<dbReference type="GO" id="GO:0006457">
    <property type="term" value="P:protein folding"/>
    <property type="evidence" value="ECO:0007669"/>
    <property type="project" value="TreeGrafter"/>
</dbReference>
<reference evidence="3 4" key="1">
    <citation type="submission" date="2019-06" db="EMBL/GenBank/DDBJ databases">
        <title>A chromosomal-level reference genome of Carpinus fangiana (Coryloideae, Betulaceae).</title>
        <authorList>
            <person name="Yang X."/>
            <person name="Wang Z."/>
            <person name="Zhang L."/>
            <person name="Hao G."/>
            <person name="Liu J."/>
            <person name="Yang Y."/>
        </authorList>
    </citation>
    <scope>NUCLEOTIDE SEQUENCE [LARGE SCALE GENOMIC DNA]</scope>
    <source>
        <strain evidence="3">Cfa_2016G</strain>
        <tissue evidence="3">Leaf</tissue>
    </source>
</reference>
<name>A0A5N6QJT9_9ROSI</name>
<organism evidence="3 4">
    <name type="scientific">Carpinus fangiana</name>
    <dbReference type="NCBI Taxonomy" id="176857"/>
    <lineage>
        <taxon>Eukaryota</taxon>
        <taxon>Viridiplantae</taxon>
        <taxon>Streptophyta</taxon>
        <taxon>Embryophyta</taxon>
        <taxon>Tracheophyta</taxon>
        <taxon>Spermatophyta</taxon>
        <taxon>Magnoliopsida</taxon>
        <taxon>eudicotyledons</taxon>
        <taxon>Gunneridae</taxon>
        <taxon>Pentapetalae</taxon>
        <taxon>rosids</taxon>
        <taxon>fabids</taxon>
        <taxon>Fagales</taxon>
        <taxon>Betulaceae</taxon>
        <taxon>Carpinus</taxon>
    </lineage>
</organism>
<evidence type="ECO:0000256" key="1">
    <source>
        <dbReference type="ARBA" id="ARBA00006347"/>
    </source>
</evidence>
<proteinExistence type="inferred from homology"/>
<dbReference type="PROSITE" id="PS51352">
    <property type="entry name" value="THIOREDOXIN_2"/>
    <property type="match status" value="1"/>
</dbReference>
<dbReference type="EMBL" id="CM017321">
    <property type="protein sequence ID" value="KAE7999608.1"/>
    <property type="molecule type" value="Genomic_DNA"/>
</dbReference>
<dbReference type="GO" id="GO:0003756">
    <property type="term" value="F:protein disulfide isomerase activity"/>
    <property type="evidence" value="ECO:0007669"/>
    <property type="project" value="TreeGrafter"/>
</dbReference>
<dbReference type="GO" id="GO:0034976">
    <property type="term" value="P:response to endoplasmic reticulum stress"/>
    <property type="evidence" value="ECO:0007669"/>
    <property type="project" value="TreeGrafter"/>
</dbReference>
<dbReference type="PANTHER" id="PTHR18929:SF246">
    <property type="entry name" value="PROTEIN DISULFIDE ISOMERASE-LIKE 1-4"/>
    <property type="match status" value="1"/>
</dbReference>
<dbReference type="OrthoDB" id="1935635at2759"/>
<evidence type="ECO:0000313" key="4">
    <source>
        <dbReference type="Proteomes" id="UP000327013"/>
    </source>
</evidence>
<dbReference type="InterPro" id="IPR013766">
    <property type="entry name" value="Thioredoxin_domain"/>
</dbReference>
<dbReference type="Proteomes" id="UP000327013">
    <property type="component" value="Chromosome 1"/>
</dbReference>
<evidence type="ECO:0000259" key="2">
    <source>
        <dbReference type="PROSITE" id="PS51352"/>
    </source>
</evidence>
<accession>A0A5N6QJT9</accession>
<keyword evidence="4" id="KW-1185">Reference proteome</keyword>
<dbReference type="PANTHER" id="PTHR18929">
    <property type="entry name" value="PROTEIN DISULFIDE ISOMERASE"/>
    <property type="match status" value="1"/>
</dbReference>
<sequence length="135" mass="15283">MPNVAADESKRTNTESKTESVKEELWDMFTEDDLRGMVEKNQLVMVEFYALWCGHYQALALEYSAAATELKGENVALAKVDATDESDLSQQYEVQGFLTVYFFVSRVHKPYSSTDSPDQIELVSLFHQIGLVGFI</sequence>
<dbReference type="GO" id="GO:0005783">
    <property type="term" value="C:endoplasmic reticulum"/>
    <property type="evidence" value="ECO:0007669"/>
    <property type="project" value="TreeGrafter"/>
</dbReference>
<dbReference type="CDD" id="cd02961">
    <property type="entry name" value="PDI_a_family"/>
    <property type="match status" value="1"/>
</dbReference>
<dbReference type="AlphaFoldDB" id="A0A5N6QJT9"/>
<dbReference type="SUPFAM" id="SSF52833">
    <property type="entry name" value="Thioredoxin-like"/>
    <property type="match status" value="1"/>
</dbReference>